<comment type="caution">
    <text evidence="3">The sequence shown here is derived from an EMBL/GenBank/DDBJ whole genome shotgun (WGS) entry which is preliminary data.</text>
</comment>
<evidence type="ECO:0008006" key="5">
    <source>
        <dbReference type="Google" id="ProtNLM"/>
    </source>
</evidence>
<feature type="region of interest" description="Disordered" evidence="1">
    <location>
        <begin position="256"/>
        <end position="292"/>
    </location>
</feature>
<reference evidence="3" key="1">
    <citation type="submission" date="2022-07" db="EMBL/GenBank/DDBJ databases">
        <title>Phylogenomic reconstructions and comparative analyses of Kickxellomycotina fungi.</title>
        <authorList>
            <person name="Reynolds N.K."/>
            <person name="Stajich J.E."/>
            <person name="Barry K."/>
            <person name="Grigoriev I.V."/>
            <person name="Crous P."/>
            <person name="Smith M.E."/>
        </authorList>
    </citation>
    <scope>NUCLEOTIDE SEQUENCE</scope>
    <source>
        <strain evidence="3">NBRC 105413</strain>
    </source>
</reference>
<feature type="region of interest" description="Disordered" evidence="1">
    <location>
        <begin position="216"/>
        <end position="236"/>
    </location>
</feature>
<sequence>MRDTQGFVSANCLDFTDDSAKTVDMGTKYEVAISTGNDGTYGAFKVTKITVNPKYDAKSFANNLAVVEFENGGRSAFTNYVASWRPDWKDLYFTRRTLNNANNNGWNAPIITAYSSSSDSSSCTQANKLFGSNQDDFLCNQLSVTSIFNSSCEIPYGSVYGVDDPNIAIAALYSHSAVHGENNFCGNNKVYNYYTVLAKYMLWAMDVVGRATPVYHSNSTDYKEPSDPNYSMTIPSSSDTDNVVVVGGDVYHLKTKSNEKPSTTELGGIADVTESSSPSSSSEASASNKDSKGLSTAGILGIVFGLLALLLLIGWFVRRKLRQKNIDLSERVRRWLFDRDVNMNNYNDNSARPPSYITNVSDKGAGNNWVNLMDDTGKNGYPKYNVNNREYYR</sequence>
<gene>
    <name evidence="3" type="ORF">LPJ64_005825</name>
</gene>
<dbReference type="SUPFAM" id="SSF50494">
    <property type="entry name" value="Trypsin-like serine proteases"/>
    <property type="match status" value="1"/>
</dbReference>
<dbReference type="InterPro" id="IPR009003">
    <property type="entry name" value="Peptidase_S1_PA"/>
</dbReference>
<evidence type="ECO:0000256" key="1">
    <source>
        <dbReference type="SAM" id="MobiDB-lite"/>
    </source>
</evidence>
<dbReference type="Proteomes" id="UP001145021">
    <property type="component" value="Unassembled WGS sequence"/>
</dbReference>
<accession>A0A9W8CHS5</accession>
<keyword evidence="2" id="KW-1133">Transmembrane helix</keyword>
<keyword evidence="2" id="KW-0812">Transmembrane</keyword>
<dbReference type="InterPro" id="IPR043504">
    <property type="entry name" value="Peptidase_S1_PA_chymotrypsin"/>
</dbReference>
<feature type="compositionally biased region" description="Low complexity" evidence="1">
    <location>
        <begin position="274"/>
        <end position="287"/>
    </location>
</feature>
<protein>
    <recommendedName>
        <fullName evidence="5">Peptidase S1 domain-containing protein</fullName>
    </recommendedName>
</protein>
<evidence type="ECO:0000313" key="3">
    <source>
        <dbReference type="EMBL" id="KAJ1642324.1"/>
    </source>
</evidence>
<name>A0A9W8CHS5_9FUNG</name>
<proteinExistence type="predicted"/>
<keyword evidence="4" id="KW-1185">Reference proteome</keyword>
<dbReference type="Gene3D" id="2.40.10.10">
    <property type="entry name" value="Trypsin-like serine proteases"/>
    <property type="match status" value="2"/>
</dbReference>
<evidence type="ECO:0000313" key="4">
    <source>
        <dbReference type="Proteomes" id="UP001145021"/>
    </source>
</evidence>
<evidence type="ECO:0000256" key="2">
    <source>
        <dbReference type="SAM" id="Phobius"/>
    </source>
</evidence>
<dbReference type="EMBL" id="JANBOH010000426">
    <property type="protein sequence ID" value="KAJ1642324.1"/>
    <property type="molecule type" value="Genomic_DNA"/>
</dbReference>
<organism evidence="3 4">
    <name type="scientific">Coemansia asiatica</name>
    <dbReference type="NCBI Taxonomy" id="1052880"/>
    <lineage>
        <taxon>Eukaryota</taxon>
        <taxon>Fungi</taxon>
        <taxon>Fungi incertae sedis</taxon>
        <taxon>Zoopagomycota</taxon>
        <taxon>Kickxellomycotina</taxon>
        <taxon>Kickxellomycetes</taxon>
        <taxon>Kickxellales</taxon>
        <taxon>Kickxellaceae</taxon>
        <taxon>Coemansia</taxon>
    </lineage>
</organism>
<dbReference type="AlphaFoldDB" id="A0A9W8CHS5"/>
<keyword evidence="2" id="KW-0472">Membrane</keyword>
<feature type="transmembrane region" description="Helical" evidence="2">
    <location>
        <begin position="297"/>
        <end position="317"/>
    </location>
</feature>